<evidence type="ECO:0000313" key="2">
    <source>
        <dbReference type="Proteomes" id="UP000318288"/>
    </source>
</evidence>
<organism evidence="1 2">
    <name type="scientific">Rubripirellula tenax</name>
    <dbReference type="NCBI Taxonomy" id="2528015"/>
    <lineage>
        <taxon>Bacteria</taxon>
        <taxon>Pseudomonadati</taxon>
        <taxon>Planctomycetota</taxon>
        <taxon>Planctomycetia</taxon>
        <taxon>Pirellulales</taxon>
        <taxon>Pirellulaceae</taxon>
        <taxon>Rubripirellula</taxon>
    </lineage>
</organism>
<keyword evidence="2" id="KW-1185">Reference proteome</keyword>
<dbReference type="Proteomes" id="UP000318288">
    <property type="component" value="Unassembled WGS sequence"/>
</dbReference>
<protein>
    <submittedName>
        <fullName evidence="1">Uncharacterized protein</fullName>
    </submittedName>
</protein>
<comment type="caution">
    <text evidence="1">The sequence shown here is derived from an EMBL/GenBank/DDBJ whole genome shotgun (WGS) entry which is preliminary data.</text>
</comment>
<gene>
    <name evidence="1" type="ORF">Poly51_59120</name>
</gene>
<accession>A0A5C6E4Q6</accession>
<dbReference type="EMBL" id="SJPW01000010">
    <property type="protein sequence ID" value="TWU44643.1"/>
    <property type="molecule type" value="Genomic_DNA"/>
</dbReference>
<name>A0A5C6E4Q6_9BACT</name>
<evidence type="ECO:0000313" key="1">
    <source>
        <dbReference type="EMBL" id="TWU44643.1"/>
    </source>
</evidence>
<dbReference type="AlphaFoldDB" id="A0A5C6E4Q6"/>
<proteinExistence type="predicted"/>
<sequence length="101" mass="10760">MGTQTSRPADAYRYPTSLSVSGAIQRIRSCYGPLIRNLVGLDIANEGVALRYANVRLTWTVRKGGACKFPSRCDLRVGVSVVQMLTVAGFAPEEPATAASG</sequence>
<reference evidence="1 2" key="1">
    <citation type="submission" date="2019-02" db="EMBL/GenBank/DDBJ databases">
        <title>Deep-cultivation of Planctomycetes and their phenomic and genomic characterization uncovers novel biology.</title>
        <authorList>
            <person name="Wiegand S."/>
            <person name="Jogler M."/>
            <person name="Boedeker C."/>
            <person name="Pinto D."/>
            <person name="Vollmers J."/>
            <person name="Rivas-Marin E."/>
            <person name="Kohn T."/>
            <person name="Peeters S.H."/>
            <person name="Heuer A."/>
            <person name="Rast P."/>
            <person name="Oberbeckmann S."/>
            <person name="Bunk B."/>
            <person name="Jeske O."/>
            <person name="Meyerdierks A."/>
            <person name="Storesund J.E."/>
            <person name="Kallscheuer N."/>
            <person name="Luecker S."/>
            <person name="Lage O.M."/>
            <person name="Pohl T."/>
            <person name="Merkel B.J."/>
            <person name="Hornburger P."/>
            <person name="Mueller R.-W."/>
            <person name="Bruemmer F."/>
            <person name="Labrenz M."/>
            <person name="Spormann A.M."/>
            <person name="Op Den Camp H."/>
            <person name="Overmann J."/>
            <person name="Amann R."/>
            <person name="Jetten M.S.M."/>
            <person name="Mascher T."/>
            <person name="Medema M.H."/>
            <person name="Devos D.P."/>
            <person name="Kaster A.-K."/>
            <person name="Ovreas L."/>
            <person name="Rohde M."/>
            <person name="Galperin M.Y."/>
            <person name="Jogler C."/>
        </authorList>
    </citation>
    <scope>NUCLEOTIDE SEQUENCE [LARGE SCALE GENOMIC DNA]</scope>
    <source>
        <strain evidence="1 2">Poly51</strain>
    </source>
</reference>